<accession>A0A7R7WGQ9</accession>
<dbReference type="RefSeq" id="XP_041546454.1">
    <property type="nucleotide sequence ID" value="XM_041693139.1"/>
</dbReference>
<dbReference type="AlphaFoldDB" id="A0A7R7WGQ9"/>
<protein>
    <submittedName>
        <fullName evidence="1">Uncharacterized protein</fullName>
    </submittedName>
</protein>
<gene>
    <name evidence="1" type="ORF">AKAW2_60956S</name>
</gene>
<dbReference type="EMBL" id="AP024430">
    <property type="protein sequence ID" value="BCS02692.1"/>
    <property type="molecule type" value="Genomic_DNA"/>
</dbReference>
<sequence>MIMCKDHVHSLVLDSTPIKSTHHHITKTTHPPSIAYTPVTSIQSSHNMISLSNPPHSENPASQVQVQKLEYCTNSILRHLAKILVPSGQAVPRIVDARSQALAWE</sequence>
<name>A0A7R7WGQ9_ASPKA</name>
<reference evidence="1" key="1">
    <citation type="submission" date="2021-01" db="EMBL/GenBank/DDBJ databases">
        <authorList>
            <consortium name="Aspergillus luchuensis mut. kawachii IFO 4304 genome sequencing consortium"/>
            <person name="Kazuki M."/>
            <person name="Futagami T."/>
        </authorList>
    </citation>
    <scope>NUCLEOTIDE SEQUENCE</scope>
    <source>
        <strain evidence="1">IFO 4308</strain>
    </source>
</reference>
<organism evidence="1 2">
    <name type="scientific">Aspergillus kawachii</name>
    <name type="common">White koji mold</name>
    <name type="synonym">Aspergillus awamori var. kawachi</name>
    <dbReference type="NCBI Taxonomy" id="1069201"/>
    <lineage>
        <taxon>Eukaryota</taxon>
        <taxon>Fungi</taxon>
        <taxon>Dikarya</taxon>
        <taxon>Ascomycota</taxon>
        <taxon>Pezizomycotina</taxon>
        <taxon>Eurotiomycetes</taxon>
        <taxon>Eurotiomycetidae</taxon>
        <taxon>Eurotiales</taxon>
        <taxon>Aspergillaceae</taxon>
        <taxon>Aspergillus</taxon>
        <taxon>Aspergillus subgen. Circumdati</taxon>
    </lineage>
</organism>
<dbReference type="KEGG" id="aluc:AKAW2_60956S"/>
<keyword evidence="2" id="KW-1185">Reference proteome</keyword>
<proteinExistence type="predicted"/>
<dbReference type="GeneID" id="64964013"/>
<reference evidence="1" key="2">
    <citation type="submission" date="2021-02" db="EMBL/GenBank/DDBJ databases">
        <title>Aspergillus luchuensis mut. kawachii IFO 4304 genome sequence.</title>
        <authorList>
            <person name="Mori K."/>
            <person name="Kadooka C."/>
            <person name="Goto M."/>
            <person name="Futagami T."/>
        </authorList>
    </citation>
    <scope>NUCLEOTIDE SEQUENCE</scope>
    <source>
        <strain evidence="1">IFO 4308</strain>
    </source>
</reference>
<evidence type="ECO:0000313" key="1">
    <source>
        <dbReference type="EMBL" id="BCS02692.1"/>
    </source>
</evidence>
<dbReference type="Proteomes" id="UP000661280">
    <property type="component" value="Chromosome 6"/>
</dbReference>
<evidence type="ECO:0000313" key="2">
    <source>
        <dbReference type="Proteomes" id="UP000661280"/>
    </source>
</evidence>